<proteinExistence type="predicted"/>
<accession>A0A6B0UP23</accession>
<dbReference type="EMBL" id="GIFC01009290">
    <property type="protein sequence ID" value="MXU91373.1"/>
    <property type="molecule type" value="Transcribed_RNA"/>
</dbReference>
<dbReference type="AlphaFoldDB" id="A0A6B0UP23"/>
<organism evidence="1">
    <name type="scientific">Ixodes ricinus</name>
    <name type="common">Common tick</name>
    <name type="synonym">Acarus ricinus</name>
    <dbReference type="NCBI Taxonomy" id="34613"/>
    <lineage>
        <taxon>Eukaryota</taxon>
        <taxon>Metazoa</taxon>
        <taxon>Ecdysozoa</taxon>
        <taxon>Arthropoda</taxon>
        <taxon>Chelicerata</taxon>
        <taxon>Arachnida</taxon>
        <taxon>Acari</taxon>
        <taxon>Parasitiformes</taxon>
        <taxon>Ixodida</taxon>
        <taxon>Ixodoidea</taxon>
        <taxon>Ixodidae</taxon>
        <taxon>Ixodinae</taxon>
        <taxon>Ixodes</taxon>
    </lineage>
</organism>
<sequence length="122" mass="13398">MVTSFMTMMFLSCHVTSSIVFRMARKRWIPSGLTPAETAAARRWRSSIFCRALVLSLSMFRGCGGGTGLEPASFLTTTSAMKSRFSIRTSLTLAFPLELSHFSMSALVGWSNAKTSPSITWS</sequence>
<protein>
    <submittedName>
        <fullName evidence="1">Putative secreted protein</fullName>
    </submittedName>
</protein>
<reference evidence="1" key="1">
    <citation type="submission" date="2019-12" db="EMBL/GenBank/DDBJ databases">
        <title>An insight into the sialome of adult female Ixodes ricinus ticks feeding for 6 days.</title>
        <authorList>
            <person name="Perner J."/>
            <person name="Ribeiro J.M.C."/>
        </authorList>
    </citation>
    <scope>NUCLEOTIDE SEQUENCE</scope>
    <source>
        <strain evidence="1">Semi-engorged</strain>
        <tissue evidence="1">Salivary glands</tissue>
    </source>
</reference>
<name>A0A6B0UP23_IXORI</name>
<evidence type="ECO:0000313" key="1">
    <source>
        <dbReference type="EMBL" id="MXU91373.1"/>
    </source>
</evidence>